<evidence type="ECO:0000256" key="3">
    <source>
        <dbReference type="ARBA" id="ARBA00023186"/>
    </source>
</evidence>
<comment type="subunit">
    <text evidence="4">UreD, UreF and UreG form a complex that acts as a GTP-hydrolysis-dependent molecular chaperone, activating the urease apoprotein by helping to assemble the nickel containing metallocenter of UreC. The UreE protein probably delivers the nickel.</text>
</comment>
<proteinExistence type="inferred from homology"/>
<dbReference type="PANTHER" id="PTHR33643">
    <property type="entry name" value="UREASE ACCESSORY PROTEIN D"/>
    <property type="match status" value="1"/>
</dbReference>
<dbReference type="PATRIC" id="fig|171383.3.peg.124"/>
<name>A0A0M0I3K2_9VIBR</name>
<dbReference type="RefSeq" id="WP_053407153.1">
    <property type="nucleotide sequence ID" value="NZ_DAIPHI010000005.1"/>
</dbReference>
<evidence type="ECO:0000256" key="4">
    <source>
        <dbReference type="HAMAP-Rule" id="MF_01384"/>
    </source>
</evidence>
<keyword evidence="6" id="KW-1185">Reference proteome</keyword>
<comment type="function">
    <text evidence="4">Required for maturation of urease via the functional incorporation of the urease nickel metallocenter.</text>
</comment>
<comment type="subcellular location">
    <subcellularLocation>
        <location evidence="4">Cytoplasm</location>
    </subcellularLocation>
</comment>
<gene>
    <name evidence="4" type="primary">ureD</name>
    <name evidence="5" type="ORF">AKJ31_00605</name>
</gene>
<dbReference type="Pfam" id="PF01774">
    <property type="entry name" value="UreD"/>
    <property type="match status" value="1"/>
</dbReference>
<keyword evidence="4" id="KW-0963">Cytoplasm</keyword>
<evidence type="ECO:0000256" key="2">
    <source>
        <dbReference type="ARBA" id="ARBA00022988"/>
    </source>
</evidence>
<protein>
    <recommendedName>
        <fullName evidence="4">Urease accessory protein UreD</fullName>
    </recommendedName>
</protein>
<comment type="similarity">
    <text evidence="1 4">Belongs to the UreD family.</text>
</comment>
<sequence>MTTTSVSSTTDQALIWALGQTIDSHIQQGWQAQLELEFVDRGDKTVLKHRKQSGPLAIQRPLYPEGGTCHTYLLHPPGGVVGGDSLNIQVKARDGAQVLVTTPGATKFYRSAAKYAHQRQELYVDSQSRLEWLPQENIFFPNAHTRLDSQIHLEKGAQFLGWEMHCFGRPALNEGFDQGHLIGKTEIFLDGERILSEGLNLYGEDNFMKDKGMLSFPMLGTFYITSEDENLFLLVQDLLQQIQQQPHKSQLLIAVSQIEHLIVVRALAHWSEDLLSSLQQVWQLVRQQWTTQSPQPPRIWAT</sequence>
<dbReference type="InterPro" id="IPR002669">
    <property type="entry name" value="UreD"/>
</dbReference>
<dbReference type="OrthoDB" id="9798842at2"/>
<evidence type="ECO:0000313" key="5">
    <source>
        <dbReference type="EMBL" id="KOO08901.1"/>
    </source>
</evidence>
<dbReference type="GO" id="GO:0005737">
    <property type="term" value="C:cytoplasm"/>
    <property type="evidence" value="ECO:0007669"/>
    <property type="project" value="UniProtKB-SubCell"/>
</dbReference>
<dbReference type="STRING" id="171383.AKJ31_00605"/>
<evidence type="ECO:0000313" key="6">
    <source>
        <dbReference type="Proteomes" id="UP000037530"/>
    </source>
</evidence>
<comment type="caution">
    <text evidence="5">The sequence shown here is derived from an EMBL/GenBank/DDBJ whole genome shotgun (WGS) entry which is preliminary data.</text>
</comment>
<keyword evidence="3 4" id="KW-0143">Chaperone</keyword>
<organism evidence="5 6">
    <name type="scientific">Vibrio hepatarius</name>
    <dbReference type="NCBI Taxonomy" id="171383"/>
    <lineage>
        <taxon>Bacteria</taxon>
        <taxon>Pseudomonadati</taxon>
        <taxon>Pseudomonadota</taxon>
        <taxon>Gammaproteobacteria</taxon>
        <taxon>Vibrionales</taxon>
        <taxon>Vibrionaceae</taxon>
        <taxon>Vibrio</taxon>
        <taxon>Vibrio oreintalis group</taxon>
    </lineage>
</organism>
<dbReference type="EMBL" id="LHPI01000001">
    <property type="protein sequence ID" value="KOO08901.1"/>
    <property type="molecule type" value="Genomic_DNA"/>
</dbReference>
<reference evidence="6" key="1">
    <citation type="submission" date="2015-08" db="EMBL/GenBank/DDBJ databases">
        <title>Vibrio galatheae sp. nov., a novel member of the Vibrionaceae family isolated from the Solomon Islands.</title>
        <authorList>
            <person name="Giubergia S."/>
            <person name="Machado H."/>
            <person name="Mateiu R.V."/>
            <person name="Gram L."/>
        </authorList>
    </citation>
    <scope>NUCLEOTIDE SEQUENCE [LARGE SCALE GENOMIC DNA]</scope>
    <source>
        <strain evidence="6">DSM 19134</strain>
    </source>
</reference>
<dbReference type="PANTHER" id="PTHR33643:SF1">
    <property type="entry name" value="UREASE ACCESSORY PROTEIN D"/>
    <property type="match status" value="1"/>
</dbReference>
<dbReference type="AlphaFoldDB" id="A0A0M0I3K2"/>
<keyword evidence="2 4" id="KW-0996">Nickel insertion</keyword>
<dbReference type="Proteomes" id="UP000037530">
    <property type="component" value="Unassembled WGS sequence"/>
</dbReference>
<dbReference type="GO" id="GO:0016151">
    <property type="term" value="F:nickel cation binding"/>
    <property type="evidence" value="ECO:0007669"/>
    <property type="project" value="UniProtKB-UniRule"/>
</dbReference>
<accession>A0A0M0I3K2</accession>
<evidence type="ECO:0000256" key="1">
    <source>
        <dbReference type="ARBA" id="ARBA00007177"/>
    </source>
</evidence>
<dbReference type="HAMAP" id="MF_01384">
    <property type="entry name" value="UreD"/>
    <property type="match status" value="1"/>
</dbReference>